<dbReference type="InterPro" id="IPR014153">
    <property type="entry name" value="Ds_break_AddB"/>
</dbReference>
<accession>A0A4Y9RYX4</accession>
<gene>
    <name evidence="2" type="primary">addB</name>
    <name evidence="2" type="ORF">EGY25_04555</name>
</gene>
<keyword evidence="3" id="KW-1185">Reference proteome</keyword>
<sequence length="1027" mass="111421">MTVNAPVSFDPFSASSPRWYAIPAHRPFLEDLAAGVLAWLGELPPETLSDATILLPNRRAARAFTGALSKLSGDRPILLPQVRPLGDLEEDEPPFTPGALGLDLPPSIPALTRRFEMARMIVEQFDNTLTPMRALDLADALGGFLDSCQLEEIPNPERIATLVDGEMAEHWERSAEFLGLAVTAWPKRLAELGLVDPAWRRATLLRRLAELWDAHPPTQAVIAAGSTGTVPAAGDVLKAVAKAPLGCVVLPGLDLDLDPTVWDRLDEQHPQSAMKRLLDRCEIARESVRPWFRPAVSPAFEARGLARQRLVNEALRPAEATDDWRGAIRNIRSAAVARGEARDPIAEGLQGLSLLTVRAEEEAATAIALMMRETLETPGRTCALVTPDQALGRRVAARLERWGVIPDSSAGAPLSRLPAGALVDLCARWIADPVQPHLLLAVVKHPLARFDLGDAAQAAAVAALEEHALRGPRPRDFAAIHRRLLEAVQPDRRGKAPPEWKRERLSAATRLVDHLQTAVEAATAAFTPDADLNLAASALTRLIETLAGQNAWAGPDGEAAAGLLSGLIDGGASLGRIRRAELAELVTSLVKENVVRTGGATHPSLRILGAIEARLVRADRMILAGLEEGVWPQAAPTDPFLSRPMRKALGLPPPERRLGQTAQDFVQAACADEVILVHSDRRGGQPAVRSRWLWRLEMLTRGADAKDTPVAIARPAAVIDWARALDAPPPGPPRFAKRPEPRPPVHRRPRSLYVTRIERWVRDPYAIYALWVLGLEAMERPGASAEALARGNAVHAAIERLTLDWPDDLPDDCESILHDHLLRELGARGFEDAAMAREAPLARNCARWLTDFERRRRARGVDILVEQQGAMTFDAPAGPFTVKAFADRIELASDGAAVMDFKTGAAPSAKQVKSGFAPQLTLTAAILADGGFQRTNGPVTPDELTYVRVVGRKTAGEVITRASGLEAADLAQAALDGLKRRVARFDDENTPYVSWAAPQFMGNQGGNYDHLARVWEWSVIGDGEDSE</sequence>
<dbReference type="EMBL" id="SPVH01000002">
    <property type="protein sequence ID" value="TFW14467.1"/>
    <property type="molecule type" value="Genomic_DNA"/>
</dbReference>
<protein>
    <submittedName>
        <fullName evidence="2">Double-strand break repair protein AddB</fullName>
    </submittedName>
</protein>
<dbReference type="OrthoDB" id="9780606at2"/>
<reference evidence="2 3" key="1">
    <citation type="submission" date="2019-03" db="EMBL/GenBank/DDBJ databases">
        <title>Draft genome of Brevundimonas sp. a heavy metal resistant soil bacteria.</title>
        <authorList>
            <person name="Soto J."/>
        </authorList>
    </citation>
    <scope>NUCLEOTIDE SEQUENCE [LARGE SCALE GENOMIC DNA]</scope>
    <source>
        <strain evidence="2 3">B-10</strain>
    </source>
</reference>
<dbReference type="NCBIfam" id="TIGR02786">
    <property type="entry name" value="addB_alphas"/>
    <property type="match status" value="1"/>
</dbReference>
<feature type="domain" description="PD-(D/E)XK endonuclease-like" evidence="1">
    <location>
        <begin position="754"/>
        <end position="989"/>
    </location>
</feature>
<dbReference type="SUPFAM" id="SSF52540">
    <property type="entry name" value="P-loop containing nucleoside triphosphate hydrolases"/>
    <property type="match status" value="1"/>
</dbReference>
<dbReference type="Proteomes" id="UP000298216">
    <property type="component" value="Unassembled WGS sequence"/>
</dbReference>
<organism evidence="2 3">
    <name type="scientific">Brevundimonas intermedia</name>
    <dbReference type="NCBI Taxonomy" id="74315"/>
    <lineage>
        <taxon>Bacteria</taxon>
        <taxon>Pseudomonadati</taxon>
        <taxon>Pseudomonadota</taxon>
        <taxon>Alphaproteobacteria</taxon>
        <taxon>Caulobacterales</taxon>
        <taxon>Caulobacteraceae</taxon>
        <taxon>Brevundimonas</taxon>
    </lineage>
</organism>
<name>A0A4Y9RYX4_9CAUL</name>
<proteinExistence type="predicted"/>
<dbReference type="InterPro" id="IPR038726">
    <property type="entry name" value="PDDEXK_AddAB-type"/>
</dbReference>
<evidence type="ECO:0000313" key="3">
    <source>
        <dbReference type="Proteomes" id="UP000298216"/>
    </source>
</evidence>
<evidence type="ECO:0000259" key="1">
    <source>
        <dbReference type="Pfam" id="PF12705"/>
    </source>
</evidence>
<dbReference type="InterPro" id="IPR027417">
    <property type="entry name" value="P-loop_NTPase"/>
</dbReference>
<dbReference type="Pfam" id="PF12705">
    <property type="entry name" value="PDDEXK_1"/>
    <property type="match status" value="1"/>
</dbReference>
<evidence type="ECO:0000313" key="2">
    <source>
        <dbReference type="EMBL" id="TFW14467.1"/>
    </source>
</evidence>
<comment type="caution">
    <text evidence="2">The sequence shown here is derived from an EMBL/GenBank/DDBJ whole genome shotgun (WGS) entry which is preliminary data.</text>
</comment>
<dbReference type="RefSeq" id="WP_135193852.1">
    <property type="nucleotide sequence ID" value="NZ_SPVH01000002.1"/>
</dbReference>
<dbReference type="AlphaFoldDB" id="A0A4Y9RYX4"/>